<organism evidence="1 2">
    <name type="scientific">Crocosphaera watsonii WH 0402</name>
    <dbReference type="NCBI Taxonomy" id="1284629"/>
    <lineage>
        <taxon>Bacteria</taxon>
        <taxon>Bacillati</taxon>
        <taxon>Cyanobacteriota</taxon>
        <taxon>Cyanophyceae</taxon>
        <taxon>Oscillatoriophycideae</taxon>
        <taxon>Chroococcales</taxon>
        <taxon>Aphanothecaceae</taxon>
        <taxon>Crocosphaera</taxon>
    </lineage>
</organism>
<dbReference type="AlphaFoldDB" id="T2JSY8"/>
<accession>T2JSY8</accession>
<gene>
    <name evidence="1" type="ORF">CWATWH0402_6174</name>
</gene>
<reference evidence="1 2" key="2">
    <citation type="submission" date="2013-09" db="EMBL/GenBank/DDBJ databases">
        <title>Whole genome comparison of six Crocosphaera watsonii strains with differing phenotypes.</title>
        <authorList>
            <person name="Bench S.R."/>
            <person name="Heller P."/>
            <person name="Frank I."/>
            <person name="Arciniega M."/>
            <person name="Shilova I.N."/>
            <person name="Zehr J.P."/>
        </authorList>
    </citation>
    <scope>NUCLEOTIDE SEQUENCE [LARGE SCALE GENOMIC DNA]</scope>
    <source>
        <strain evidence="1 2">WH 0402</strain>
    </source>
</reference>
<name>T2JSY8_CROWT</name>
<proteinExistence type="predicted"/>
<protein>
    <submittedName>
        <fullName evidence="1">Uncharacterized protein</fullName>
    </submittedName>
</protein>
<evidence type="ECO:0000313" key="2">
    <source>
        <dbReference type="Proteomes" id="UP000018130"/>
    </source>
</evidence>
<evidence type="ECO:0000313" key="1">
    <source>
        <dbReference type="EMBL" id="CCQ68948.1"/>
    </source>
</evidence>
<comment type="caution">
    <text evidence="1">The sequence shown here is derived from an EMBL/GenBank/DDBJ whole genome shotgun (WGS) entry which is preliminary data.</text>
</comment>
<sequence>MVNSLLKKSKENKGHLNVTYSIIIIAQVIKRSPFYSSERRSH</sequence>
<reference evidence="1 2" key="1">
    <citation type="submission" date="2013-01" db="EMBL/GenBank/DDBJ databases">
        <authorList>
            <person name="Bench S."/>
        </authorList>
    </citation>
    <scope>NUCLEOTIDE SEQUENCE [LARGE SCALE GENOMIC DNA]</scope>
    <source>
        <strain evidence="1 2">WH 0402</strain>
    </source>
</reference>
<dbReference type="EMBL" id="CAQN01000870">
    <property type="protein sequence ID" value="CCQ68948.1"/>
    <property type="molecule type" value="Genomic_DNA"/>
</dbReference>
<dbReference type="Proteomes" id="UP000018130">
    <property type="component" value="Unassembled WGS sequence"/>
</dbReference>